<reference evidence="2 3" key="1">
    <citation type="submission" date="2020-02" db="EMBL/GenBank/DDBJ databases">
        <authorList>
            <person name="Ferguson B K."/>
        </authorList>
    </citation>
    <scope>NUCLEOTIDE SEQUENCE [LARGE SCALE GENOMIC DNA]</scope>
</reference>
<dbReference type="AlphaFoldDB" id="A0A6H5G4L3"/>
<organism evidence="2 3">
    <name type="scientific">Nesidiocoris tenuis</name>
    <dbReference type="NCBI Taxonomy" id="355587"/>
    <lineage>
        <taxon>Eukaryota</taxon>
        <taxon>Metazoa</taxon>
        <taxon>Ecdysozoa</taxon>
        <taxon>Arthropoda</taxon>
        <taxon>Hexapoda</taxon>
        <taxon>Insecta</taxon>
        <taxon>Pterygota</taxon>
        <taxon>Neoptera</taxon>
        <taxon>Paraneoptera</taxon>
        <taxon>Hemiptera</taxon>
        <taxon>Heteroptera</taxon>
        <taxon>Panheteroptera</taxon>
        <taxon>Cimicomorpha</taxon>
        <taxon>Miridae</taxon>
        <taxon>Dicyphina</taxon>
        <taxon>Nesidiocoris</taxon>
    </lineage>
</organism>
<dbReference type="Proteomes" id="UP000479000">
    <property type="component" value="Unassembled WGS sequence"/>
</dbReference>
<accession>A0A6H5G4L3</accession>
<evidence type="ECO:0000313" key="3">
    <source>
        <dbReference type="Proteomes" id="UP000479000"/>
    </source>
</evidence>
<gene>
    <name evidence="2" type="ORF">NTEN_LOCUS4051</name>
</gene>
<feature type="compositionally biased region" description="Basic residues" evidence="1">
    <location>
        <begin position="75"/>
        <end position="102"/>
    </location>
</feature>
<evidence type="ECO:0000313" key="2">
    <source>
        <dbReference type="EMBL" id="CAA9997757.1"/>
    </source>
</evidence>
<protein>
    <submittedName>
        <fullName evidence="2">Uncharacterized protein</fullName>
    </submittedName>
</protein>
<name>A0A6H5G4L3_9HEMI</name>
<dbReference type="EMBL" id="CADCXU010005926">
    <property type="protein sequence ID" value="CAA9997757.1"/>
    <property type="molecule type" value="Genomic_DNA"/>
</dbReference>
<sequence>MERIWYPKFWAPYSRKNHSEMKINGPEKKQAVADLVENPNEIQVDLYEKVLLAIGIVNEQQDGRIRLRFQSGRPKSMRRRLGRSSRLRRGPPRRPVTRAYTR</sequence>
<proteinExistence type="predicted"/>
<keyword evidence="3" id="KW-1185">Reference proteome</keyword>
<evidence type="ECO:0000256" key="1">
    <source>
        <dbReference type="SAM" id="MobiDB-lite"/>
    </source>
</evidence>
<feature type="region of interest" description="Disordered" evidence="1">
    <location>
        <begin position="70"/>
        <end position="102"/>
    </location>
</feature>